<evidence type="ECO:0000313" key="2">
    <source>
        <dbReference type="EMBL" id="SFQ50397.1"/>
    </source>
</evidence>
<feature type="signal peptide" evidence="1">
    <location>
        <begin position="1"/>
        <end position="23"/>
    </location>
</feature>
<gene>
    <name evidence="2" type="ORF">SAMN05421853_107151</name>
</gene>
<evidence type="ECO:0000256" key="1">
    <source>
        <dbReference type="SAM" id="SignalP"/>
    </source>
</evidence>
<proteinExistence type="predicted"/>
<dbReference type="STRING" id="93684.SAMN05421853_107151"/>
<name>A0A1I5Z2Q9_9RHOB</name>
<dbReference type="PROSITE" id="PS51257">
    <property type="entry name" value="PROKAR_LIPOPROTEIN"/>
    <property type="match status" value="1"/>
</dbReference>
<dbReference type="EMBL" id="FOXV01000007">
    <property type="protein sequence ID" value="SFQ50397.1"/>
    <property type="molecule type" value="Genomic_DNA"/>
</dbReference>
<reference evidence="3" key="1">
    <citation type="submission" date="2016-10" db="EMBL/GenBank/DDBJ databases">
        <authorList>
            <person name="Varghese N."/>
            <person name="Submissions S."/>
        </authorList>
    </citation>
    <scope>NUCLEOTIDE SEQUENCE [LARGE SCALE GENOMIC DNA]</scope>
    <source>
        <strain evidence="3">JCM 10271</strain>
    </source>
</reference>
<protein>
    <recommendedName>
        <fullName evidence="4">Lipoprotein</fullName>
    </recommendedName>
</protein>
<keyword evidence="1" id="KW-0732">Signal</keyword>
<dbReference type="Proteomes" id="UP000243106">
    <property type="component" value="Unassembled WGS sequence"/>
</dbReference>
<evidence type="ECO:0000313" key="3">
    <source>
        <dbReference type="Proteomes" id="UP000243106"/>
    </source>
</evidence>
<sequence>MRWLLALLLFILAACNTGGPGFAGIEPERVSQDGSAFLFRQTGPLIEAQRISPEMMPRFQMVATKAGRAAEARTGCDVAWIMGDQAVMVMALDCPGGPPPPKMPRTKNWSCHAITASRAITDALVSSDISLNCTRG</sequence>
<evidence type="ECO:0008006" key="4">
    <source>
        <dbReference type="Google" id="ProtNLM"/>
    </source>
</evidence>
<dbReference type="RefSeq" id="WP_093012171.1">
    <property type="nucleotide sequence ID" value="NZ_FOXV01000007.1"/>
</dbReference>
<feature type="chain" id="PRO_5017204187" description="Lipoprotein" evidence="1">
    <location>
        <begin position="24"/>
        <end position="136"/>
    </location>
</feature>
<accession>A0A1I5Z2Q9</accession>
<dbReference type="AlphaFoldDB" id="A0A1I5Z2Q9"/>
<organism evidence="2 3">
    <name type="scientific">Roseivivax halotolerans</name>
    <dbReference type="NCBI Taxonomy" id="93684"/>
    <lineage>
        <taxon>Bacteria</taxon>
        <taxon>Pseudomonadati</taxon>
        <taxon>Pseudomonadota</taxon>
        <taxon>Alphaproteobacteria</taxon>
        <taxon>Rhodobacterales</taxon>
        <taxon>Roseobacteraceae</taxon>
        <taxon>Roseivivax</taxon>
    </lineage>
</organism>
<keyword evidence="3" id="KW-1185">Reference proteome</keyword>